<dbReference type="GO" id="GO:0000155">
    <property type="term" value="F:phosphorelay sensor kinase activity"/>
    <property type="evidence" value="ECO:0007669"/>
    <property type="project" value="InterPro"/>
</dbReference>
<evidence type="ECO:0000313" key="4">
    <source>
        <dbReference type="Proteomes" id="UP000219559"/>
    </source>
</evidence>
<feature type="transmembrane region" description="Helical" evidence="1">
    <location>
        <begin position="73"/>
        <end position="93"/>
    </location>
</feature>
<keyword evidence="1" id="KW-0472">Membrane</keyword>
<evidence type="ECO:0000256" key="1">
    <source>
        <dbReference type="SAM" id="Phobius"/>
    </source>
</evidence>
<feature type="transmembrane region" description="Helical" evidence="1">
    <location>
        <begin position="113"/>
        <end position="131"/>
    </location>
</feature>
<evidence type="ECO:0000259" key="2">
    <source>
        <dbReference type="Pfam" id="PF06580"/>
    </source>
</evidence>
<organism evidence="3 4">
    <name type="scientific">Sediminicola luteus</name>
    <dbReference type="NCBI Taxonomy" id="319238"/>
    <lineage>
        <taxon>Bacteria</taxon>
        <taxon>Pseudomonadati</taxon>
        <taxon>Bacteroidota</taxon>
        <taxon>Flavobacteriia</taxon>
        <taxon>Flavobacteriales</taxon>
        <taxon>Flavobacteriaceae</taxon>
        <taxon>Sediminicola</taxon>
    </lineage>
</organism>
<evidence type="ECO:0000313" key="3">
    <source>
        <dbReference type="EMBL" id="PCE64897.1"/>
    </source>
</evidence>
<feature type="domain" description="Signal transduction histidine kinase internal region" evidence="2">
    <location>
        <begin position="156"/>
        <end position="230"/>
    </location>
</feature>
<dbReference type="InterPro" id="IPR010559">
    <property type="entry name" value="Sig_transdc_His_kin_internal"/>
</dbReference>
<dbReference type="GO" id="GO:0016020">
    <property type="term" value="C:membrane"/>
    <property type="evidence" value="ECO:0007669"/>
    <property type="project" value="InterPro"/>
</dbReference>
<feature type="transmembrane region" description="Helical" evidence="1">
    <location>
        <begin position="12"/>
        <end position="29"/>
    </location>
</feature>
<proteinExistence type="predicted"/>
<gene>
    <name evidence="3" type="ORF">B7P33_06965</name>
</gene>
<dbReference type="Pfam" id="PF06580">
    <property type="entry name" value="His_kinase"/>
    <property type="match status" value="1"/>
</dbReference>
<dbReference type="PANTHER" id="PTHR34220">
    <property type="entry name" value="SENSOR HISTIDINE KINASE YPDA"/>
    <property type="match status" value="1"/>
</dbReference>
<accession>A0A2A4G8E2</accession>
<dbReference type="OrthoDB" id="9809908at2"/>
<keyword evidence="1" id="KW-1133">Transmembrane helix</keyword>
<name>A0A2A4G8E2_9FLAO</name>
<dbReference type="Gene3D" id="3.30.565.10">
    <property type="entry name" value="Histidine kinase-like ATPase, C-terminal domain"/>
    <property type="match status" value="1"/>
</dbReference>
<dbReference type="Proteomes" id="UP000219559">
    <property type="component" value="Unassembled WGS sequence"/>
</dbReference>
<reference evidence="3 4" key="1">
    <citation type="submission" date="2017-04" db="EMBL/GenBank/DDBJ databases">
        <title>A new member of the family Flavobacteriaceae isolated from ascidians.</title>
        <authorList>
            <person name="Chen L."/>
        </authorList>
    </citation>
    <scope>NUCLEOTIDE SEQUENCE [LARGE SCALE GENOMIC DNA]</scope>
    <source>
        <strain evidence="3 4">HQA918</strain>
    </source>
</reference>
<dbReference type="AlphaFoldDB" id="A0A2A4G8E2"/>
<comment type="caution">
    <text evidence="3">The sequence shown here is derived from an EMBL/GenBank/DDBJ whole genome shotgun (WGS) entry which is preliminary data.</text>
</comment>
<dbReference type="PANTHER" id="PTHR34220:SF7">
    <property type="entry name" value="SENSOR HISTIDINE KINASE YPDA"/>
    <property type="match status" value="1"/>
</dbReference>
<protein>
    <recommendedName>
        <fullName evidence="2">Signal transduction histidine kinase internal region domain-containing protein</fullName>
    </recommendedName>
</protein>
<keyword evidence="4" id="KW-1185">Reference proteome</keyword>
<dbReference type="InterPro" id="IPR050640">
    <property type="entry name" value="Bact_2-comp_sensor_kinase"/>
</dbReference>
<keyword evidence="1" id="KW-0812">Transmembrane</keyword>
<feature type="transmembrane region" description="Helical" evidence="1">
    <location>
        <begin position="41"/>
        <end position="61"/>
    </location>
</feature>
<dbReference type="InterPro" id="IPR036890">
    <property type="entry name" value="HATPase_C_sf"/>
</dbReference>
<sequence length="345" mass="40122">MKNLNPNHRPLSFNILLGIASFCILVFIFSRGERPIRIDYIYTLFFLLSVVPPVLINNYYLIPKFLKKEKLTLFILGFILNVVIFSQLNSLYLPRLLDTLFPNDFFVSYNIHLPLIVTFGIYLTLSSLLFITEDWFRQISQEKKALKLAHDEVEGQLQWLRSQINPHFLFNALNVVYAMSLKKSEHTSKALVQLSDILRYVLYESDGKWVTLNNEIALIENYIAFQKHRQYKNDQVIFTQEIENPDYRLQPMLLLPLLENAFKHGAHASNEAITIDIHLKQTQNRLVFKITNDYEVNEPNKTDKKGIGIKNLRKSLALAYPGQHELETTVEKGKYCVTLSLKPTV</sequence>
<dbReference type="EMBL" id="NBWU01000002">
    <property type="protein sequence ID" value="PCE64897.1"/>
    <property type="molecule type" value="Genomic_DNA"/>
</dbReference>
<dbReference type="RefSeq" id="WP_097440177.1">
    <property type="nucleotide sequence ID" value="NZ_KZ300476.1"/>
</dbReference>